<keyword evidence="4" id="KW-0509">mRNA transport</keyword>
<dbReference type="Pfam" id="PF07817">
    <property type="entry name" value="GLE1"/>
    <property type="match status" value="1"/>
</dbReference>
<feature type="region of interest" description="Disordered" evidence="11">
    <location>
        <begin position="102"/>
        <end position="189"/>
    </location>
</feature>
<feature type="compositionally biased region" description="Pro residues" evidence="11">
    <location>
        <begin position="175"/>
        <end position="187"/>
    </location>
</feature>
<dbReference type="GO" id="GO:0015031">
    <property type="term" value="P:protein transport"/>
    <property type="evidence" value="ECO:0007669"/>
    <property type="project" value="UniProtKB-KW"/>
</dbReference>
<accession>A0AAE0NCE9</accession>
<name>A0AAE0NCE9_9PEZI</name>
<gene>
    <name evidence="12" type="ORF">B0H63DRAFT_562542</name>
</gene>
<dbReference type="AlphaFoldDB" id="A0AAE0NCE9"/>
<feature type="region of interest" description="Disordered" evidence="11">
    <location>
        <begin position="1"/>
        <end position="74"/>
    </location>
</feature>
<dbReference type="GO" id="GO:0044614">
    <property type="term" value="C:nuclear pore cytoplasmic filaments"/>
    <property type="evidence" value="ECO:0007669"/>
    <property type="project" value="TreeGrafter"/>
</dbReference>
<dbReference type="GO" id="GO:0005543">
    <property type="term" value="F:phospholipid binding"/>
    <property type="evidence" value="ECO:0007669"/>
    <property type="project" value="TreeGrafter"/>
</dbReference>
<feature type="compositionally biased region" description="Polar residues" evidence="11">
    <location>
        <begin position="120"/>
        <end position="147"/>
    </location>
</feature>
<reference evidence="12" key="2">
    <citation type="submission" date="2023-06" db="EMBL/GenBank/DDBJ databases">
        <authorList>
            <consortium name="Lawrence Berkeley National Laboratory"/>
            <person name="Haridas S."/>
            <person name="Hensen N."/>
            <person name="Bonometti L."/>
            <person name="Westerberg I."/>
            <person name="Brannstrom I.O."/>
            <person name="Guillou S."/>
            <person name="Cros-Aarteil S."/>
            <person name="Calhoun S."/>
            <person name="Kuo A."/>
            <person name="Mondo S."/>
            <person name="Pangilinan J."/>
            <person name="Riley R."/>
            <person name="LaButti K."/>
            <person name="Andreopoulos B."/>
            <person name="Lipzen A."/>
            <person name="Chen C."/>
            <person name="Yanf M."/>
            <person name="Daum C."/>
            <person name="Ng V."/>
            <person name="Clum A."/>
            <person name="Steindorff A."/>
            <person name="Ohm R."/>
            <person name="Martin F."/>
            <person name="Silar P."/>
            <person name="Natvig D."/>
            <person name="Lalanne C."/>
            <person name="Gautier V."/>
            <person name="Ament-velasquez S.L."/>
            <person name="Kruys A."/>
            <person name="Hutchinson M.I."/>
            <person name="Powell A.J."/>
            <person name="Barry K."/>
            <person name="Miller A.N."/>
            <person name="Grigoriev I.V."/>
            <person name="Debuchy R."/>
            <person name="Gladieux P."/>
            <person name="Thoren M.H."/>
            <person name="Johannesson H."/>
        </authorList>
    </citation>
    <scope>NUCLEOTIDE SEQUENCE</scope>
    <source>
        <strain evidence="12">CBS 232.78</strain>
    </source>
</reference>
<dbReference type="InterPro" id="IPR012476">
    <property type="entry name" value="GLE1"/>
</dbReference>
<evidence type="ECO:0000256" key="5">
    <source>
        <dbReference type="ARBA" id="ARBA00022927"/>
    </source>
</evidence>
<feature type="compositionally biased region" description="Low complexity" evidence="11">
    <location>
        <begin position="163"/>
        <end position="174"/>
    </location>
</feature>
<comment type="subcellular location">
    <subcellularLocation>
        <location evidence="1">Nucleus</location>
        <location evidence="1">Nuclear pore complex</location>
    </subcellularLocation>
</comment>
<comment type="caution">
    <text evidence="12">The sequence shown here is derived from an EMBL/GenBank/DDBJ whole genome shotgun (WGS) entry which is preliminary data.</text>
</comment>
<sequence>MADSSPARRQSSQWTSPPSAIITELLGDDRNSEEKHKQLLEIAKREHQRVREEAERAHRNYLQRQERQRILDEKAQEEERIKLEEQIATERLRLHALKLKKVEIPPSPPPPEPAKVQLPPAQTTLSTAPPGASAQNPFAQVNGNSTSKPEKPAAAATTNPFGAPSLPASAQLAPAPQPPVTTKPPTFPGGVGSLLNNTLQNNGVSASFVNSQPKAPPPVLASVDRYTIIHQNLKALRKSVVQQGKTNEPLRIYMGNMRRKIRMHIGQLTGGGGQANRMPQSHIFTILRESFANSVQSEPVDPGNFVLEPRNPAPGALHNDPQVPSVFIYLLNSFGKLAINQFITETSARPETADPIGVCIATTFSDPELLWRGKSMIDVLMAKFRIVCPVIFGYRGSEKTEQGRQRLGWWKDSGEWVPEQVHMDRMTGLGAGFAAISLRNFARAKKENPYPPRHYWTAMAKIVNTPAAEISNTQCVVLKAMIENYEQKFLEFYGTAGLAALRAALVEFPARALVKSPAVHSLEVVAQVLQRDTGLNLG</sequence>
<reference evidence="12" key="1">
    <citation type="journal article" date="2023" name="Mol. Phylogenet. Evol.">
        <title>Genome-scale phylogeny and comparative genomics of the fungal order Sordariales.</title>
        <authorList>
            <person name="Hensen N."/>
            <person name="Bonometti L."/>
            <person name="Westerberg I."/>
            <person name="Brannstrom I.O."/>
            <person name="Guillou S."/>
            <person name="Cros-Aarteil S."/>
            <person name="Calhoun S."/>
            <person name="Haridas S."/>
            <person name="Kuo A."/>
            <person name="Mondo S."/>
            <person name="Pangilinan J."/>
            <person name="Riley R."/>
            <person name="LaButti K."/>
            <person name="Andreopoulos B."/>
            <person name="Lipzen A."/>
            <person name="Chen C."/>
            <person name="Yan M."/>
            <person name="Daum C."/>
            <person name="Ng V."/>
            <person name="Clum A."/>
            <person name="Steindorff A."/>
            <person name="Ohm R.A."/>
            <person name="Martin F."/>
            <person name="Silar P."/>
            <person name="Natvig D.O."/>
            <person name="Lalanne C."/>
            <person name="Gautier V."/>
            <person name="Ament-Velasquez S.L."/>
            <person name="Kruys A."/>
            <person name="Hutchinson M.I."/>
            <person name="Powell A.J."/>
            <person name="Barry K."/>
            <person name="Miller A.N."/>
            <person name="Grigoriev I.V."/>
            <person name="Debuchy R."/>
            <person name="Gladieux P."/>
            <person name="Hiltunen Thoren M."/>
            <person name="Johannesson H."/>
        </authorList>
    </citation>
    <scope>NUCLEOTIDE SEQUENCE</scope>
    <source>
        <strain evidence="12">CBS 232.78</strain>
    </source>
</reference>
<dbReference type="PANTHER" id="PTHR12960">
    <property type="entry name" value="GLE-1-RELATED"/>
    <property type="match status" value="1"/>
</dbReference>
<keyword evidence="5" id="KW-0653">Protein transport</keyword>
<evidence type="ECO:0000256" key="4">
    <source>
        <dbReference type="ARBA" id="ARBA00022816"/>
    </source>
</evidence>
<dbReference type="GO" id="GO:0031369">
    <property type="term" value="F:translation initiation factor binding"/>
    <property type="evidence" value="ECO:0007669"/>
    <property type="project" value="TreeGrafter"/>
</dbReference>
<dbReference type="InterPro" id="IPR038506">
    <property type="entry name" value="GLE1-like_sf"/>
</dbReference>
<feature type="compositionally biased region" description="Polar residues" evidence="11">
    <location>
        <begin position="7"/>
        <end position="18"/>
    </location>
</feature>
<dbReference type="PANTHER" id="PTHR12960:SF0">
    <property type="entry name" value="MRNA EXPORT FACTOR GLE1"/>
    <property type="match status" value="1"/>
</dbReference>
<keyword evidence="7" id="KW-0906">Nuclear pore complex</keyword>
<keyword evidence="3" id="KW-0813">Transport</keyword>
<evidence type="ECO:0000256" key="1">
    <source>
        <dbReference type="ARBA" id="ARBA00004567"/>
    </source>
</evidence>
<evidence type="ECO:0000313" key="13">
    <source>
        <dbReference type="Proteomes" id="UP001285441"/>
    </source>
</evidence>
<evidence type="ECO:0000256" key="10">
    <source>
        <dbReference type="ARBA" id="ARBA00029983"/>
    </source>
</evidence>
<dbReference type="GO" id="GO:0005737">
    <property type="term" value="C:cytoplasm"/>
    <property type="evidence" value="ECO:0007669"/>
    <property type="project" value="TreeGrafter"/>
</dbReference>
<dbReference type="GO" id="GO:0000822">
    <property type="term" value="F:inositol hexakisphosphate binding"/>
    <property type="evidence" value="ECO:0007669"/>
    <property type="project" value="TreeGrafter"/>
</dbReference>
<dbReference type="EMBL" id="JAULSW010000006">
    <property type="protein sequence ID" value="KAK3378551.1"/>
    <property type="molecule type" value="Genomic_DNA"/>
</dbReference>
<evidence type="ECO:0000256" key="7">
    <source>
        <dbReference type="ARBA" id="ARBA00023132"/>
    </source>
</evidence>
<evidence type="ECO:0000256" key="3">
    <source>
        <dbReference type="ARBA" id="ARBA00022448"/>
    </source>
</evidence>
<protein>
    <recommendedName>
        <fullName evidence="9">mRNA export factor GLE1</fullName>
    </recommendedName>
    <alternativeName>
        <fullName evidence="10">Nucleoporin GLE1</fullName>
    </alternativeName>
</protein>
<dbReference type="Proteomes" id="UP001285441">
    <property type="component" value="Unassembled WGS sequence"/>
</dbReference>
<keyword evidence="8" id="KW-0539">Nucleus</keyword>
<evidence type="ECO:0000256" key="2">
    <source>
        <dbReference type="ARBA" id="ARBA00011056"/>
    </source>
</evidence>
<evidence type="ECO:0000256" key="11">
    <source>
        <dbReference type="SAM" id="MobiDB-lite"/>
    </source>
</evidence>
<dbReference type="GO" id="GO:0016973">
    <property type="term" value="P:poly(A)+ mRNA export from nucleus"/>
    <property type="evidence" value="ECO:0007669"/>
    <property type="project" value="InterPro"/>
</dbReference>
<evidence type="ECO:0000256" key="6">
    <source>
        <dbReference type="ARBA" id="ARBA00023010"/>
    </source>
</evidence>
<feature type="compositionally biased region" description="Basic and acidic residues" evidence="11">
    <location>
        <begin position="27"/>
        <end position="74"/>
    </location>
</feature>
<evidence type="ECO:0000256" key="8">
    <source>
        <dbReference type="ARBA" id="ARBA00023242"/>
    </source>
</evidence>
<organism evidence="12 13">
    <name type="scientific">Podospora didyma</name>
    <dbReference type="NCBI Taxonomy" id="330526"/>
    <lineage>
        <taxon>Eukaryota</taxon>
        <taxon>Fungi</taxon>
        <taxon>Dikarya</taxon>
        <taxon>Ascomycota</taxon>
        <taxon>Pezizomycotina</taxon>
        <taxon>Sordariomycetes</taxon>
        <taxon>Sordariomycetidae</taxon>
        <taxon>Sordariales</taxon>
        <taxon>Podosporaceae</taxon>
        <taxon>Podospora</taxon>
    </lineage>
</organism>
<comment type="similarity">
    <text evidence="2">Belongs to the GLE1 family.</text>
</comment>
<evidence type="ECO:0000256" key="9">
    <source>
        <dbReference type="ARBA" id="ARBA00026227"/>
    </source>
</evidence>
<keyword evidence="6" id="KW-0811">Translocation</keyword>
<keyword evidence="13" id="KW-1185">Reference proteome</keyword>
<evidence type="ECO:0000313" key="12">
    <source>
        <dbReference type="EMBL" id="KAK3378551.1"/>
    </source>
</evidence>
<dbReference type="Gene3D" id="1.25.40.510">
    <property type="entry name" value="GLE1-like"/>
    <property type="match status" value="1"/>
</dbReference>
<proteinExistence type="inferred from homology"/>